<protein>
    <submittedName>
        <fullName evidence="1">32701_t:CDS:1</fullName>
    </submittedName>
</protein>
<evidence type="ECO:0000313" key="1">
    <source>
        <dbReference type="EMBL" id="CAG8607428.1"/>
    </source>
</evidence>
<gene>
    <name evidence="1" type="ORF">RPERSI_LOCUS6164</name>
</gene>
<dbReference type="EMBL" id="CAJVQC010009656">
    <property type="protein sequence ID" value="CAG8607428.1"/>
    <property type="molecule type" value="Genomic_DNA"/>
</dbReference>
<feature type="non-terminal residue" evidence="1">
    <location>
        <position position="1"/>
    </location>
</feature>
<name>A0ACA9MRN8_9GLOM</name>
<keyword evidence="2" id="KW-1185">Reference proteome</keyword>
<proteinExistence type="predicted"/>
<comment type="caution">
    <text evidence="1">The sequence shown here is derived from an EMBL/GenBank/DDBJ whole genome shotgun (WGS) entry which is preliminary data.</text>
</comment>
<organism evidence="1 2">
    <name type="scientific">Racocetra persica</name>
    <dbReference type="NCBI Taxonomy" id="160502"/>
    <lineage>
        <taxon>Eukaryota</taxon>
        <taxon>Fungi</taxon>
        <taxon>Fungi incertae sedis</taxon>
        <taxon>Mucoromycota</taxon>
        <taxon>Glomeromycotina</taxon>
        <taxon>Glomeromycetes</taxon>
        <taxon>Diversisporales</taxon>
        <taxon>Gigasporaceae</taxon>
        <taxon>Racocetra</taxon>
    </lineage>
</organism>
<evidence type="ECO:0000313" key="2">
    <source>
        <dbReference type="Proteomes" id="UP000789920"/>
    </source>
</evidence>
<dbReference type="Proteomes" id="UP000789920">
    <property type="component" value="Unassembled WGS sequence"/>
</dbReference>
<sequence length="206" mass="22518">LNEIHRVAQYVDSNGTQESHWTTQVALRHKEGIGAHEDKDTPVLYAEKRTWANLNMRVNTPIAKHLRVAMLAMVATIPTIPSMKKNRDLGFLRMGLTKERVLSPLLSSAHLGIKGGPTARDPLDPPGRSAARSPGSPSSTHQGLDGTKVPVRLRRPISGASDKPGLHSNQLSHCYTKGKGKRPKAEGRVDLIRTRFYPSYGAPGDP</sequence>
<reference evidence="1" key="1">
    <citation type="submission" date="2021-06" db="EMBL/GenBank/DDBJ databases">
        <authorList>
            <person name="Kallberg Y."/>
            <person name="Tangrot J."/>
            <person name="Rosling A."/>
        </authorList>
    </citation>
    <scope>NUCLEOTIDE SEQUENCE</scope>
    <source>
        <strain evidence="1">MA461A</strain>
    </source>
</reference>
<accession>A0ACA9MRN8</accession>